<dbReference type="AlphaFoldDB" id="A0A445BH31"/>
<evidence type="ECO:0000313" key="2">
    <source>
        <dbReference type="EMBL" id="RYR37992.1"/>
    </source>
</evidence>
<organism evidence="2 3">
    <name type="scientific">Arachis hypogaea</name>
    <name type="common">Peanut</name>
    <dbReference type="NCBI Taxonomy" id="3818"/>
    <lineage>
        <taxon>Eukaryota</taxon>
        <taxon>Viridiplantae</taxon>
        <taxon>Streptophyta</taxon>
        <taxon>Embryophyta</taxon>
        <taxon>Tracheophyta</taxon>
        <taxon>Spermatophyta</taxon>
        <taxon>Magnoliopsida</taxon>
        <taxon>eudicotyledons</taxon>
        <taxon>Gunneridae</taxon>
        <taxon>Pentapetalae</taxon>
        <taxon>rosids</taxon>
        <taxon>fabids</taxon>
        <taxon>Fabales</taxon>
        <taxon>Fabaceae</taxon>
        <taxon>Papilionoideae</taxon>
        <taxon>50 kb inversion clade</taxon>
        <taxon>dalbergioids sensu lato</taxon>
        <taxon>Dalbergieae</taxon>
        <taxon>Pterocarpus clade</taxon>
        <taxon>Arachis</taxon>
    </lineage>
</organism>
<protein>
    <submittedName>
        <fullName evidence="2">Uncharacterized protein</fullName>
    </submittedName>
</protein>
<evidence type="ECO:0000313" key="3">
    <source>
        <dbReference type="Proteomes" id="UP000289738"/>
    </source>
</evidence>
<sequence>MGGRQPENQQKTVEPDGNRPVRPNQNPAGLQNGKLLRFFLPFSLSFFQSEKSHKSNHKTYTTATRRGILPPSVALKVRHPSLASLVLQVSNPCSLSPIAVASSSSASVVFVCSAALPSPFVCCSRSRLRSRSSPFAFTRCSPFEFAFVWKPRCSASNSATKPRAPLSCRTALCCPRREFPKPATRQYTHTTDNTNTLLQTLQLLISTTINIVININI</sequence>
<name>A0A445BH31_ARAHY</name>
<dbReference type="Proteomes" id="UP000289738">
    <property type="component" value="Chromosome A09"/>
</dbReference>
<proteinExistence type="predicted"/>
<gene>
    <name evidence="2" type="ORF">Ahy_A09g042924</name>
</gene>
<accession>A0A445BH31</accession>
<feature type="region of interest" description="Disordered" evidence="1">
    <location>
        <begin position="1"/>
        <end position="27"/>
    </location>
</feature>
<reference evidence="2 3" key="1">
    <citation type="submission" date="2019-01" db="EMBL/GenBank/DDBJ databases">
        <title>Sequencing of cultivated peanut Arachis hypogaea provides insights into genome evolution and oil improvement.</title>
        <authorList>
            <person name="Chen X."/>
        </authorList>
    </citation>
    <scope>NUCLEOTIDE SEQUENCE [LARGE SCALE GENOMIC DNA]</scope>
    <source>
        <strain evidence="3">cv. Fuhuasheng</strain>
        <tissue evidence="2">Leaves</tissue>
    </source>
</reference>
<feature type="compositionally biased region" description="Polar residues" evidence="1">
    <location>
        <begin position="1"/>
        <end position="12"/>
    </location>
</feature>
<comment type="caution">
    <text evidence="2">The sequence shown here is derived from an EMBL/GenBank/DDBJ whole genome shotgun (WGS) entry which is preliminary data.</text>
</comment>
<evidence type="ECO:0000256" key="1">
    <source>
        <dbReference type="SAM" id="MobiDB-lite"/>
    </source>
</evidence>
<dbReference type="EMBL" id="SDMP01000009">
    <property type="protein sequence ID" value="RYR37992.1"/>
    <property type="molecule type" value="Genomic_DNA"/>
</dbReference>
<keyword evidence="3" id="KW-1185">Reference proteome</keyword>